<keyword evidence="2" id="KW-1185">Reference proteome</keyword>
<dbReference type="AlphaFoldDB" id="A0A1M6DFE0"/>
<organism evidence="1 2">
    <name type="scientific">Rubritalea squalenifaciens DSM 18772</name>
    <dbReference type="NCBI Taxonomy" id="1123071"/>
    <lineage>
        <taxon>Bacteria</taxon>
        <taxon>Pseudomonadati</taxon>
        <taxon>Verrucomicrobiota</taxon>
        <taxon>Verrucomicrobiia</taxon>
        <taxon>Verrucomicrobiales</taxon>
        <taxon>Rubritaleaceae</taxon>
        <taxon>Rubritalea</taxon>
    </lineage>
</organism>
<dbReference type="InParanoid" id="A0A1M6DFE0"/>
<dbReference type="EMBL" id="FQYR01000002">
    <property type="protein sequence ID" value="SHI71678.1"/>
    <property type="molecule type" value="Genomic_DNA"/>
</dbReference>
<evidence type="ECO:0000313" key="1">
    <source>
        <dbReference type="EMBL" id="SHI71678.1"/>
    </source>
</evidence>
<proteinExistence type="predicted"/>
<protein>
    <submittedName>
        <fullName evidence="1">Uncharacterized protein</fullName>
    </submittedName>
</protein>
<gene>
    <name evidence="1" type="ORF">SAMN02745181_0720</name>
</gene>
<dbReference type="Proteomes" id="UP000184510">
    <property type="component" value="Unassembled WGS sequence"/>
</dbReference>
<reference evidence="1 2" key="1">
    <citation type="submission" date="2016-11" db="EMBL/GenBank/DDBJ databases">
        <authorList>
            <person name="Jaros S."/>
            <person name="Januszkiewicz K."/>
            <person name="Wedrychowicz H."/>
        </authorList>
    </citation>
    <scope>NUCLEOTIDE SEQUENCE [LARGE SCALE GENOMIC DNA]</scope>
    <source>
        <strain evidence="1 2">DSM 18772</strain>
    </source>
</reference>
<accession>A0A1M6DFE0</accession>
<name>A0A1M6DFE0_9BACT</name>
<evidence type="ECO:0000313" key="2">
    <source>
        <dbReference type="Proteomes" id="UP000184510"/>
    </source>
</evidence>
<sequence length="56" mass="6240">MVLVNDRDGQSIPAGDQRIPLNLHATAARTEKSDACRTGDIYDSTDKFHIRKSKII</sequence>